<comment type="caution">
    <text evidence="2">The sequence shown here is derived from an EMBL/GenBank/DDBJ whole genome shotgun (WGS) entry which is preliminary data.</text>
</comment>
<protein>
    <submittedName>
        <fullName evidence="2">DUF3108 domain-containing protein</fullName>
    </submittedName>
</protein>
<feature type="chain" id="PRO_5045759053" evidence="1">
    <location>
        <begin position="25"/>
        <end position="237"/>
    </location>
</feature>
<dbReference type="EMBL" id="JALKII010000004">
    <property type="protein sequence ID" value="MCK0537569.1"/>
    <property type="molecule type" value="Genomic_DNA"/>
</dbReference>
<dbReference type="Pfam" id="PF11306">
    <property type="entry name" value="DUF3108"/>
    <property type="match status" value="1"/>
</dbReference>
<dbReference type="Proteomes" id="UP001165524">
    <property type="component" value="Unassembled WGS sequence"/>
</dbReference>
<accession>A0ABT0E7F2</accession>
<sequence length="237" mass="27079">MGRLFLRPVFALLLVTTMASPSWGDRQVIAPFSHTYNFSGAGVPFSIKAERTLRALPGTDVWEMQIRARNLLGEIRETTRFRWDSCLPISEYYGYYRRGLGRVREAALTLDQAAGQAVLHRDGALYREFAITDNTTDILSQTLALQCLLENGRLDDEPMTFDVASERRLEPMTYVVTGRESLRTPAGRFQTIRLERLRDDDSGRRTLLWFAPELGHTLVKMIQDDDGDAYELVLRSR</sequence>
<keyword evidence="1" id="KW-0732">Signal</keyword>
<gene>
    <name evidence="2" type="ORF">MU846_07585</name>
</gene>
<organism evidence="2 3">
    <name type="scientific">Alcanivorax quisquiliarum</name>
    <dbReference type="NCBI Taxonomy" id="2933565"/>
    <lineage>
        <taxon>Bacteria</taxon>
        <taxon>Pseudomonadati</taxon>
        <taxon>Pseudomonadota</taxon>
        <taxon>Gammaproteobacteria</taxon>
        <taxon>Oceanospirillales</taxon>
        <taxon>Alcanivoracaceae</taxon>
        <taxon>Alcanivorax</taxon>
    </lineage>
</organism>
<evidence type="ECO:0000313" key="3">
    <source>
        <dbReference type="Proteomes" id="UP001165524"/>
    </source>
</evidence>
<keyword evidence="3" id="KW-1185">Reference proteome</keyword>
<evidence type="ECO:0000256" key="1">
    <source>
        <dbReference type="SAM" id="SignalP"/>
    </source>
</evidence>
<reference evidence="2" key="1">
    <citation type="submission" date="2022-04" db="EMBL/GenBank/DDBJ databases">
        <title>Alcanivorax sp. CY1518 draft genome sequence.</title>
        <authorList>
            <person name="Zhao G."/>
            <person name="An M."/>
        </authorList>
    </citation>
    <scope>NUCLEOTIDE SEQUENCE</scope>
    <source>
        <strain evidence="2">CY1518</strain>
    </source>
</reference>
<evidence type="ECO:0000313" key="2">
    <source>
        <dbReference type="EMBL" id="MCK0537569.1"/>
    </source>
</evidence>
<dbReference type="InterPro" id="IPR021457">
    <property type="entry name" value="DUF3108"/>
</dbReference>
<proteinExistence type="predicted"/>
<dbReference type="RefSeq" id="WP_246951289.1">
    <property type="nucleotide sequence ID" value="NZ_JALKII010000004.1"/>
</dbReference>
<name>A0ABT0E7F2_9GAMM</name>
<feature type="signal peptide" evidence="1">
    <location>
        <begin position="1"/>
        <end position="24"/>
    </location>
</feature>